<reference evidence="3 4" key="1">
    <citation type="submission" date="2024-07" db="EMBL/GenBank/DDBJ databases">
        <title>Draft sequence of the Neodothiora populina.</title>
        <authorList>
            <person name="Drown D.D."/>
            <person name="Schuette U.S."/>
            <person name="Buechlein A.B."/>
            <person name="Rusch D.R."/>
            <person name="Winton L.W."/>
            <person name="Adams G.A."/>
        </authorList>
    </citation>
    <scope>NUCLEOTIDE SEQUENCE [LARGE SCALE GENOMIC DNA]</scope>
    <source>
        <strain evidence="3 4">CPC 39397</strain>
    </source>
</reference>
<evidence type="ECO:0000256" key="1">
    <source>
        <dbReference type="RuleBase" id="RU000487"/>
    </source>
</evidence>
<dbReference type="RefSeq" id="XP_069202530.1">
    <property type="nucleotide sequence ID" value="XM_069343978.1"/>
</dbReference>
<comment type="similarity">
    <text evidence="1">Belongs to the actin family.</text>
</comment>
<evidence type="ECO:0000256" key="2">
    <source>
        <dbReference type="SAM" id="MobiDB-lite"/>
    </source>
</evidence>
<dbReference type="GeneID" id="95978046"/>
<feature type="region of interest" description="Disordered" evidence="2">
    <location>
        <begin position="1"/>
        <end position="50"/>
    </location>
</feature>
<dbReference type="Gene3D" id="3.30.420.40">
    <property type="match status" value="2"/>
</dbReference>
<comment type="caution">
    <text evidence="3">The sequence shown here is derived from an EMBL/GenBank/DDBJ whole genome shotgun (WGS) entry which is preliminary data.</text>
</comment>
<gene>
    <name evidence="3" type="ORF">AAFC00_004346</name>
</gene>
<evidence type="ECO:0000313" key="4">
    <source>
        <dbReference type="Proteomes" id="UP001562354"/>
    </source>
</evidence>
<dbReference type="Pfam" id="PF00022">
    <property type="entry name" value="Actin"/>
    <property type="match status" value="1"/>
</dbReference>
<keyword evidence="4" id="KW-1185">Reference proteome</keyword>
<sequence length="507" mass="56278">MSTPDYFARKPAYHRTRTGGLTPNERSDRSSLSPRTPTFGRTLSSQYASPGAYRGDEESIIYAIGARSIQVGFPGEPTPRAVQTFGPGDSRRVDDFRRWDPNTRRTASRNRGPWGKEWELWGLDTRNTDLGLVGDKVERAVRTALTKYLLLDQRSRRAMLALPNGMSDPLLYIVLKAIFSSATPSSVSIWPNPLLATIAAGLRSSLVIDIGWEEVSVSAVYEYRQVLHRRSVRAAKHLVQSVAQMLQEHTGPVGAREEMTFDTAEDIMERMAWCKMSDDSEDPDFDTTSMSLPIRTASGLSTTLRVPFGSLAEPVERTCFEMESPLEHTDDHDLALHHLAYRCLLALPLDVRSICMSRIVITGGVSNIPGLKPRLLREIEKLVKDGKWDPVMNYGSARKANGQAAQGEGMTLPTRTTATERNAPLDPSAQTPFRDVHEKDDISEKLAREAAKRGEVTQGVVRGVETLGVWAGVSMAAHLKVEGMLEVRRDEFLRYGLASLGDRLDVI</sequence>
<proteinExistence type="inferred from homology"/>
<accession>A0ABR3PJE0</accession>
<dbReference type="EMBL" id="JBFMKM010000005">
    <property type="protein sequence ID" value="KAL1306257.1"/>
    <property type="molecule type" value="Genomic_DNA"/>
</dbReference>
<evidence type="ECO:0008006" key="5">
    <source>
        <dbReference type="Google" id="ProtNLM"/>
    </source>
</evidence>
<dbReference type="SMART" id="SM00268">
    <property type="entry name" value="ACTIN"/>
    <property type="match status" value="1"/>
</dbReference>
<evidence type="ECO:0000313" key="3">
    <source>
        <dbReference type="EMBL" id="KAL1306257.1"/>
    </source>
</evidence>
<dbReference type="InterPro" id="IPR004000">
    <property type="entry name" value="Actin"/>
</dbReference>
<dbReference type="Gene3D" id="3.90.640.10">
    <property type="entry name" value="Actin, Chain A, domain 4"/>
    <property type="match status" value="1"/>
</dbReference>
<dbReference type="InterPro" id="IPR043129">
    <property type="entry name" value="ATPase_NBD"/>
</dbReference>
<protein>
    <recommendedName>
        <fullName evidence="5">Actin-like ATPase domain-containing protein</fullName>
    </recommendedName>
</protein>
<name>A0ABR3PJE0_9PEZI</name>
<dbReference type="Proteomes" id="UP001562354">
    <property type="component" value="Unassembled WGS sequence"/>
</dbReference>
<dbReference type="PANTHER" id="PTHR11937">
    <property type="entry name" value="ACTIN"/>
    <property type="match status" value="1"/>
</dbReference>
<organism evidence="3 4">
    <name type="scientific">Neodothiora populina</name>
    <dbReference type="NCBI Taxonomy" id="2781224"/>
    <lineage>
        <taxon>Eukaryota</taxon>
        <taxon>Fungi</taxon>
        <taxon>Dikarya</taxon>
        <taxon>Ascomycota</taxon>
        <taxon>Pezizomycotina</taxon>
        <taxon>Dothideomycetes</taxon>
        <taxon>Dothideomycetidae</taxon>
        <taxon>Dothideales</taxon>
        <taxon>Dothioraceae</taxon>
        <taxon>Neodothiora</taxon>
    </lineage>
</organism>
<feature type="compositionally biased region" description="Polar residues" evidence="2">
    <location>
        <begin position="30"/>
        <end position="48"/>
    </location>
</feature>
<dbReference type="SUPFAM" id="SSF53067">
    <property type="entry name" value="Actin-like ATPase domain"/>
    <property type="match status" value="1"/>
</dbReference>